<evidence type="ECO:0000313" key="4">
    <source>
        <dbReference type="EMBL" id="MDD7966771.1"/>
    </source>
</evidence>
<dbReference type="EMBL" id="JAQZAO010000006">
    <property type="protein sequence ID" value="MDD7966771.1"/>
    <property type="molecule type" value="Genomic_DNA"/>
</dbReference>
<dbReference type="Gene3D" id="3.50.50.60">
    <property type="entry name" value="FAD/NAD(P)-binding domain"/>
    <property type="match status" value="1"/>
</dbReference>
<dbReference type="RefSeq" id="WP_274201302.1">
    <property type="nucleotide sequence ID" value="NZ_JAQZAO010000006.1"/>
</dbReference>
<organism evidence="4 5">
    <name type="scientific">Actinomycetospora lemnae</name>
    <dbReference type="NCBI Taxonomy" id="3019891"/>
    <lineage>
        <taxon>Bacteria</taxon>
        <taxon>Bacillati</taxon>
        <taxon>Actinomycetota</taxon>
        <taxon>Actinomycetes</taxon>
        <taxon>Pseudonocardiales</taxon>
        <taxon>Pseudonocardiaceae</taxon>
        <taxon>Actinomycetospora</taxon>
    </lineage>
</organism>
<dbReference type="InterPro" id="IPR002938">
    <property type="entry name" value="FAD-bd"/>
</dbReference>
<dbReference type="InterPro" id="IPR050631">
    <property type="entry name" value="PheA/TfdB_FAD_monoxygenase"/>
</dbReference>
<dbReference type="SUPFAM" id="SSF51905">
    <property type="entry name" value="FAD/NAD(P)-binding domain"/>
    <property type="match status" value="1"/>
</dbReference>
<evidence type="ECO:0000256" key="2">
    <source>
        <dbReference type="ARBA" id="ARBA00023027"/>
    </source>
</evidence>
<gene>
    <name evidence="4" type="ORF">PGB27_15660</name>
</gene>
<dbReference type="GO" id="GO:0004497">
    <property type="term" value="F:monooxygenase activity"/>
    <property type="evidence" value="ECO:0007669"/>
    <property type="project" value="UniProtKB-KW"/>
</dbReference>
<sequence length="405" mass="43878">MRITSVGGGPAGLYAAVLLAQQGHDVTVVERNPAGVTHGWGVVFWEPLLASLRESDPPSAAQIADAAFAWNGQDVDVEGRGRVARPSGGYSISRQRLLDILTARAQELGVRTEFERGVAPGDDLDADLDADLVIAADGVGSAHRRALADDLAPTVDVGTNKYVWLATTKVYTSFLFAFVRSSAGWLWCHAYGYDADHSTFIVECSPETWRGLGLDRMGAAESRELLERLFARHLDGHPLVGLPTDPEAPLPWLEFRTLHCERWWCGRTVLAGDAAHTTHFAIGSGTTLALGDAIALGRALAGVTDAAGLPAALEQYQAERQAALAPSRRDARNSARWLEDLERYIDTDVDSFATLLHRRCSSLLAHLPPTIYVKAREVAERSGAARRVWSQASALRRSALVRRGS</sequence>
<accession>A0ABT5SVN3</accession>
<dbReference type="Pfam" id="PF01494">
    <property type="entry name" value="FAD_binding_3"/>
    <property type="match status" value="1"/>
</dbReference>
<name>A0ABT5SVN3_9PSEU</name>
<dbReference type="PRINTS" id="PR00420">
    <property type="entry name" value="RNGMNOXGNASE"/>
</dbReference>
<protein>
    <submittedName>
        <fullName evidence="4">FAD-dependent monooxygenase</fullName>
    </submittedName>
</protein>
<dbReference type="PANTHER" id="PTHR43476:SF4">
    <property type="entry name" value="BLR0106 PROTEIN"/>
    <property type="match status" value="1"/>
</dbReference>
<evidence type="ECO:0000256" key="1">
    <source>
        <dbReference type="ARBA" id="ARBA00023002"/>
    </source>
</evidence>
<keyword evidence="2" id="KW-0520">NAD</keyword>
<evidence type="ECO:0000259" key="3">
    <source>
        <dbReference type="Pfam" id="PF01494"/>
    </source>
</evidence>
<dbReference type="InterPro" id="IPR036188">
    <property type="entry name" value="FAD/NAD-bd_sf"/>
</dbReference>
<keyword evidence="4" id="KW-0503">Monooxygenase</keyword>
<dbReference type="Proteomes" id="UP001300763">
    <property type="component" value="Unassembled WGS sequence"/>
</dbReference>
<evidence type="ECO:0000313" key="5">
    <source>
        <dbReference type="Proteomes" id="UP001300763"/>
    </source>
</evidence>
<feature type="domain" description="FAD-binding" evidence="3">
    <location>
        <begin position="6"/>
        <end position="323"/>
    </location>
</feature>
<keyword evidence="5" id="KW-1185">Reference proteome</keyword>
<dbReference type="Gene3D" id="3.30.9.20">
    <property type="match status" value="1"/>
</dbReference>
<proteinExistence type="predicted"/>
<reference evidence="4 5" key="1">
    <citation type="submission" date="2023-02" db="EMBL/GenBank/DDBJ databases">
        <title>Genome sequencing required for Actinomycetospora new species description.</title>
        <authorList>
            <person name="Saimee Y."/>
            <person name="Duangmal K."/>
        </authorList>
    </citation>
    <scope>NUCLEOTIDE SEQUENCE [LARGE SCALE GENOMIC DNA]</scope>
    <source>
        <strain evidence="4 5">DW7H6</strain>
    </source>
</reference>
<dbReference type="PANTHER" id="PTHR43476">
    <property type="entry name" value="3-(3-HYDROXY-PHENYL)PROPIONATE/3-HYDROXYCINNAMIC ACID HYDROXYLASE"/>
    <property type="match status" value="1"/>
</dbReference>
<keyword evidence="1" id="KW-0560">Oxidoreductase</keyword>
<comment type="caution">
    <text evidence="4">The sequence shown here is derived from an EMBL/GenBank/DDBJ whole genome shotgun (WGS) entry which is preliminary data.</text>
</comment>